<feature type="domain" description="Htaa" evidence="1">
    <location>
        <begin position="8"/>
        <end position="156"/>
    </location>
</feature>
<accession>A0ABQ5MVJ5</accession>
<sequence>MPLQPGLIWNVKDSFVAYVEALDDGTAEALSPASRQEGGFHFPWDEAAPLQDPGGFSGALQFLGTVRFGGHWGALDVELRDPRIELAGGSGTLLVRERGGLDAGRMLPFAGLEAGPGVEGADGSLLLELTAALAGHGRLLLGGQYAVGQPLSPLQVAFPARHGRA</sequence>
<evidence type="ECO:0000313" key="3">
    <source>
        <dbReference type="Proteomes" id="UP001209654"/>
    </source>
</evidence>
<evidence type="ECO:0000259" key="1">
    <source>
        <dbReference type="Pfam" id="PF04213"/>
    </source>
</evidence>
<keyword evidence="3" id="KW-1185">Reference proteome</keyword>
<comment type="caution">
    <text evidence="2">The sequence shown here is derived from an EMBL/GenBank/DDBJ whole genome shotgun (WGS) entry which is preliminary data.</text>
</comment>
<evidence type="ECO:0000313" key="2">
    <source>
        <dbReference type="EMBL" id="GLB67963.1"/>
    </source>
</evidence>
<dbReference type="InterPro" id="IPR007331">
    <property type="entry name" value="Htaa"/>
</dbReference>
<reference evidence="2 3" key="1">
    <citation type="journal article" date="2023" name="Int. J. Syst. Evol. Microbiol.">
        <title>Arthrobacter mangrovi sp. nov., an actinobacterium isolated from the rhizosphere of a mangrove.</title>
        <authorList>
            <person name="Hamada M."/>
            <person name="Saitou S."/>
            <person name="Enomoto N."/>
            <person name="Nanri K."/>
            <person name="Hidaka K."/>
            <person name="Miura T."/>
            <person name="Tamura T."/>
        </authorList>
    </citation>
    <scope>NUCLEOTIDE SEQUENCE [LARGE SCALE GENOMIC DNA]</scope>
    <source>
        <strain evidence="2 3">NBRC 112813</strain>
    </source>
</reference>
<protein>
    <recommendedName>
        <fullName evidence="1">Htaa domain-containing protein</fullName>
    </recommendedName>
</protein>
<dbReference type="Pfam" id="PF04213">
    <property type="entry name" value="HtaA"/>
    <property type="match status" value="1"/>
</dbReference>
<gene>
    <name evidence="2" type="ORF">AHIS1636_24050</name>
</gene>
<proteinExistence type="predicted"/>
<organism evidence="2 3">
    <name type="scientific">Arthrobacter mangrovi</name>
    <dbReference type="NCBI Taxonomy" id="2966350"/>
    <lineage>
        <taxon>Bacteria</taxon>
        <taxon>Bacillati</taxon>
        <taxon>Actinomycetota</taxon>
        <taxon>Actinomycetes</taxon>
        <taxon>Micrococcales</taxon>
        <taxon>Micrococcaceae</taxon>
        <taxon>Arthrobacter</taxon>
    </lineage>
</organism>
<name>A0ABQ5MVJ5_9MICC</name>
<dbReference type="Proteomes" id="UP001209654">
    <property type="component" value="Unassembled WGS sequence"/>
</dbReference>
<dbReference type="RefSeq" id="WP_264796070.1">
    <property type="nucleotide sequence ID" value="NZ_BRVS01000011.1"/>
</dbReference>
<dbReference type="EMBL" id="BRVS01000011">
    <property type="protein sequence ID" value="GLB67963.1"/>
    <property type="molecule type" value="Genomic_DNA"/>
</dbReference>